<dbReference type="AlphaFoldDB" id="A0A7T6XSM8"/>
<accession>A0A7T6XSM8</accession>
<dbReference type="Gene3D" id="3.20.20.80">
    <property type="entry name" value="Glycosidases"/>
    <property type="match status" value="1"/>
</dbReference>
<gene>
    <name evidence="1" type="ORF">Pdw03_1581</name>
</gene>
<dbReference type="RefSeq" id="XP_065957670.1">
    <property type="nucleotide sequence ID" value="XM_066099943.1"/>
</dbReference>
<dbReference type="EMBL" id="CP060778">
    <property type="protein sequence ID" value="QQK46683.1"/>
    <property type="molecule type" value="Genomic_DNA"/>
</dbReference>
<reference evidence="1 2" key="1">
    <citation type="submission" date="2020-08" db="EMBL/GenBank/DDBJ databases">
        <title>The completed genome sequence of the pathogenic ascomycete fungus Penicillium digitatum.</title>
        <authorList>
            <person name="Wang M."/>
        </authorList>
    </citation>
    <scope>NUCLEOTIDE SEQUENCE [LARGE SCALE GENOMIC DNA]</scope>
    <source>
        <strain evidence="1 2">PdW03</strain>
    </source>
</reference>
<evidence type="ECO:0000313" key="1">
    <source>
        <dbReference type="EMBL" id="QQK46683.1"/>
    </source>
</evidence>
<organism evidence="1 2">
    <name type="scientific">Penicillium digitatum</name>
    <name type="common">Green mold</name>
    <dbReference type="NCBI Taxonomy" id="36651"/>
    <lineage>
        <taxon>Eukaryota</taxon>
        <taxon>Fungi</taxon>
        <taxon>Dikarya</taxon>
        <taxon>Ascomycota</taxon>
        <taxon>Pezizomycotina</taxon>
        <taxon>Eurotiomycetes</taxon>
        <taxon>Eurotiomycetidae</taxon>
        <taxon>Eurotiales</taxon>
        <taxon>Aspergillaceae</taxon>
        <taxon>Penicillium</taxon>
    </lineage>
</organism>
<dbReference type="GeneID" id="90952286"/>
<protein>
    <submittedName>
        <fullName evidence="1">Putative beta-glucuronidase</fullName>
    </submittedName>
</protein>
<dbReference type="Proteomes" id="UP000595662">
    <property type="component" value="Chromosome 5"/>
</dbReference>
<sequence>MKIGRVTPTLRGEWTHMVYYVEWTNNVDEYPFGLPRICLRLNTIKMTWPKRYASTIWRSTALLVPFLLRKLLQQFYGCQQTSFAPCAVRSPAHVGLFRTNRTIPITTETLMYHTNNVHNLAYVGLPYTIQGLNSIACQGVNGETSLFGDALWLVDFPLWAAAHFDQGLNYRDASW</sequence>
<proteinExistence type="predicted"/>
<evidence type="ECO:0000313" key="2">
    <source>
        <dbReference type="Proteomes" id="UP000595662"/>
    </source>
</evidence>
<name>A0A7T6XSM8_PENDI</name>